<evidence type="ECO:0000256" key="1">
    <source>
        <dbReference type="SAM" id="Phobius"/>
    </source>
</evidence>
<comment type="caution">
    <text evidence="3">The sequence shown here is derived from an EMBL/GenBank/DDBJ whole genome shotgun (WGS) entry which is preliminary data.</text>
</comment>
<keyword evidence="1" id="KW-0472">Membrane</keyword>
<reference evidence="3 4" key="1">
    <citation type="submission" date="2020-01" db="EMBL/GenBank/DDBJ databases">
        <title>Genomes assembled from Gulf of Kutch pelagic sediment metagenomes.</title>
        <authorList>
            <person name="Chandrashekar M."/>
            <person name="Mahajan M.S."/>
            <person name="Dave K.J."/>
            <person name="Vatsa P."/>
            <person name="Nathani N.M."/>
        </authorList>
    </citation>
    <scope>NUCLEOTIDE SEQUENCE [LARGE SCALE GENOMIC DNA]</scope>
    <source>
        <strain evidence="3">KS3-K002</strain>
    </source>
</reference>
<keyword evidence="3" id="KW-0482">Metalloprotease</keyword>
<dbReference type="AlphaFoldDB" id="A0AAE4Z6A1"/>
<dbReference type="EMBL" id="JAACAK010000002">
    <property type="protein sequence ID" value="NIR73497.1"/>
    <property type="molecule type" value="Genomic_DNA"/>
</dbReference>
<proteinExistence type="predicted"/>
<dbReference type="InterPro" id="IPR003675">
    <property type="entry name" value="Rce1/LyrA-like_dom"/>
</dbReference>
<feature type="transmembrane region" description="Helical" evidence="1">
    <location>
        <begin position="12"/>
        <end position="30"/>
    </location>
</feature>
<dbReference type="Pfam" id="PF02517">
    <property type="entry name" value="Rce1-like"/>
    <property type="match status" value="1"/>
</dbReference>
<feature type="transmembrane region" description="Helical" evidence="1">
    <location>
        <begin position="157"/>
        <end position="173"/>
    </location>
</feature>
<feature type="domain" description="CAAX prenyl protease 2/Lysostaphin resistance protein A-like" evidence="2">
    <location>
        <begin position="106"/>
        <end position="189"/>
    </location>
</feature>
<accession>A0AAE4Z6A1</accession>
<gene>
    <name evidence="3" type="ORF">GWO12_00045</name>
</gene>
<keyword evidence="3" id="KW-0378">Hydrolase</keyword>
<feature type="transmembrane region" description="Helical" evidence="1">
    <location>
        <begin position="36"/>
        <end position="54"/>
    </location>
</feature>
<keyword evidence="3" id="KW-0645">Protease</keyword>
<feature type="transmembrane region" description="Helical" evidence="1">
    <location>
        <begin position="104"/>
        <end position="123"/>
    </location>
</feature>
<dbReference type="GO" id="GO:0080120">
    <property type="term" value="P:CAAX-box protein maturation"/>
    <property type="evidence" value="ECO:0007669"/>
    <property type="project" value="UniProtKB-ARBA"/>
</dbReference>
<evidence type="ECO:0000313" key="4">
    <source>
        <dbReference type="Proteomes" id="UP000702544"/>
    </source>
</evidence>
<feature type="transmembrane region" description="Helical" evidence="1">
    <location>
        <begin position="75"/>
        <end position="98"/>
    </location>
</feature>
<dbReference type="Proteomes" id="UP000702544">
    <property type="component" value="Unassembled WGS sequence"/>
</dbReference>
<dbReference type="GO" id="GO:0004175">
    <property type="term" value="F:endopeptidase activity"/>
    <property type="evidence" value="ECO:0007669"/>
    <property type="project" value="UniProtKB-ARBA"/>
</dbReference>
<evidence type="ECO:0000313" key="3">
    <source>
        <dbReference type="EMBL" id="NIR73497.1"/>
    </source>
</evidence>
<keyword evidence="1" id="KW-0812">Transmembrane</keyword>
<evidence type="ECO:0000259" key="2">
    <source>
        <dbReference type="Pfam" id="PF02517"/>
    </source>
</evidence>
<sequence length="217" mass="23458">MKPTRNSSRGSALEPLLFVALALLYVWVVQPTDNDWIRVPVMTVIVLIPFVSAFRHGDSLGELGLRIDNIGASAAQVGAATAAGAIVVVAIGLLAGHAPESRPGIVRAILLYPFWGLAQQYAMQSFTFRRIRESVGSPVAAASMAAVLFGAVHWPNLPLALVTAIGGVVWCLLFHRTPNLITLALSHGWLAVLLRAAWPAEWLHNLRIGPSYWTWTP</sequence>
<organism evidence="3 4">
    <name type="scientific">Candidatus Kutchimonas denitrificans</name>
    <dbReference type="NCBI Taxonomy" id="3056748"/>
    <lineage>
        <taxon>Bacteria</taxon>
        <taxon>Pseudomonadati</taxon>
        <taxon>Gemmatimonadota</taxon>
        <taxon>Gemmatimonadia</taxon>
        <taxon>Candidatus Palauibacterales</taxon>
        <taxon>Candidatus Palauibacteraceae</taxon>
        <taxon>Candidatus Kutchimonas</taxon>
    </lineage>
</organism>
<name>A0AAE4Z6A1_9BACT</name>
<dbReference type="GO" id="GO:0008237">
    <property type="term" value="F:metallopeptidase activity"/>
    <property type="evidence" value="ECO:0007669"/>
    <property type="project" value="UniProtKB-KW"/>
</dbReference>
<protein>
    <submittedName>
        <fullName evidence="3">CPBP family intramembrane metalloprotease</fullName>
    </submittedName>
</protein>
<keyword evidence="1" id="KW-1133">Transmembrane helix</keyword>